<dbReference type="Proteomes" id="UP001498771">
    <property type="component" value="Unassembled WGS sequence"/>
</dbReference>
<dbReference type="Gene3D" id="3.20.20.80">
    <property type="entry name" value="Glycosidases"/>
    <property type="match status" value="1"/>
</dbReference>
<keyword evidence="5" id="KW-0732">Signal</keyword>
<sequence>MKCSAIALSALLALGLAPAAVAQPVDIARRHAHNLHARAPVPDDVVMVTVQAIVTAQAYQNDDGVVVVTQIVDADGNPIDTATSTSSTAEPTTTSTYFSTTTSNTYVPSPTSSVSVKAAVLAVESSTSSASPTSTSVYVAPTSTVVSVSSSSTSSSSSSSTTLKTSTTSSSSAAASSTSSSGSFSSAALGITYSPYTSSGACKTADEVASDLAELTSYSVIRLYGVDCSQVENVYPALADGQKLFLGIFDVTALDSAISTIAAAVSDWDTIHTVAIGNELVNGGSYTADEVVTYLNAGRTALRAVGYTGPVVTVDTHVAILANPTLCTNSDYPAFNAHSFWDGTTLPEDAGTWLELQVSRVNDACGSSDAICTESGWPTQGDDFGVAVPSTANQKTAISAIESSVGAKVIEFTAFNDLWKSPGDYNVEQYWGILD</sequence>
<feature type="region of interest" description="Disordered" evidence="4">
    <location>
        <begin position="79"/>
        <end position="111"/>
    </location>
</feature>
<evidence type="ECO:0000256" key="4">
    <source>
        <dbReference type="SAM" id="MobiDB-lite"/>
    </source>
</evidence>
<dbReference type="GeneID" id="90037478"/>
<dbReference type="EMBL" id="JBBJBU010000002">
    <property type="protein sequence ID" value="KAK7206476.1"/>
    <property type="molecule type" value="Genomic_DNA"/>
</dbReference>
<feature type="region of interest" description="Disordered" evidence="4">
    <location>
        <begin position="148"/>
        <end position="185"/>
    </location>
</feature>
<reference evidence="6 7" key="1">
    <citation type="submission" date="2024-03" db="EMBL/GenBank/DDBJ databases">
        <title>Genome-scale model development and genomic sequencing of the oleaginous clade Lipomyces.</title>
        <authorList>
            <consortium name="Lawrence Berkeley National Laboratory"/>
            <person name="Czajka J.J."/>
            <person name="Han Y."/>
            <person name="Kim J."/>
            <person name="Mondo S.J."/>
            <person name="Hofstad B.A."/>
            <person name="Robles A."/>
            <person name="Haridas S."/>
            <person name="Riley R."/>
            <person name="LaButti K."/>
            <person name="Pangilinan J."/>
            <person name="Andreopoulos W."/>
            <person name="Lipzen A."/>
            <person name="Yan J."/>
            <person name="Wang M."/>
            <person name="Ng V."/>
            <person name="Grigoriev I.V."/>
            <person name="Spatafora J.W."/>
            <person name="Magnuson J.K."/>
            <person name="Baker S.E."/>
            <person name="Pomraning K.R."/>
        </authorList>
    </citation>
    <scope>NUCLEOTIDE SEQUENCE [LARGE SCALE GENOMIC DNA]</scope>
    <source>
        <strain evidence="6 7">Phaff 52-87</strain>
    </source>
</reference>
<proteinExistence type="inferred from homology"/>
<protein>
    <submittedName>
        <fullName evidence="6">Glycoside hydrolase superfamily</fullName>
    </submittedName>
</protein>
<evidence type="ECO:0000256" key="2">
    <source>
        <dbReference type="ARBA" id="ARBA00008773"/>
    </source>
</evidence>
<feature type="signal peptide" evidence="5">
    <location>
        <begin position="1"/>
        <end position="22"/>
    </location>
</feature>
<dbReference type="InterPro" id="IPR050732">
    <property type="entry name" value="Beta-glucan_modifiers"/>
</dbReference>
<evidence type="ECO:0000256" key="1">
    <source>
        <dbReference type="ARBA" id="ARBA00004196"/>
    </source>
</evidence>
<accession>A0ABR1F9G3</accession>
<comment type="subcellular location">
    <subcellularLocation>
        <location evidence="1">Cell envelope</location>
    </subcellularLocation>
</comment>
<dbReference type="GO" id="GO:0016787">
    <property type="term" value="F:hydrolase activity"/>
    <property type="evidence" value="ECO:0007669"/>
    <property type="project" value="UniProtKB-KW"/>
</dbReference>
<keyword evidence="7" id="KW-1185">Reference proteome</keyword>
<keyword evidence="3 6" id="KW-0378">Hydrolase</keyword>
<name>A0ABR1F9G3_9ASCO</name>
<evidence type="ECO:0000256" key="3">
    <source>
        <dbReference type="ARBA" id="ARBA00022801"/>
    </source>
</evidence>
<comment type="similarity">
    <text evidence="2">Belongs to the glycosyl hydrolase 17 family.</text>
</comment>
<dbReference type="SUPFAM" id="SSF51445">
    <property type="entry name" value="(Trans)glycosidases"/>
    <property type="match status" value="1"/>
</dbReference>
<organism evidence="6 7">
    <name type="scientific">Myxozyma melibiosi</name>
    <dbReference type="NCBI Taxonomy" id="54550"/>
    <lineage>
        <taxon>Eukaryota</taxon>
        <taxon>Fungi</taxon>
        <taxon>Dikarya</taxon>
        <taxon>Ascomycota</taxon>
        <taxon>Saccharomycotina</taxon>
        <taxon>Lipomycetes</taxon>
        <taxon>Lipomycetales</taxon>
        <taxon>Lipomycetaceae</taxon>
        <taxon>Myxozyma</taxon>
    </lineage>
</organism>
<evidence type="ECO:0000256" key="5">
    <source>
        <dbReference type="SAM" id="SignalP"/>
    </source>
</evidence>
<dbReference type="PANTHER" id="PTHR16631">
    <property type="entry name" value="GLUCAN 1,3-BETA-GLUCOSIDASE"/>
    <property type="match status" value="1"/>
</dbReference>
<feature type="compositionally biased region" description="Low complexity" evidence="4">
    <location>
        <begin position="81"/>
        <end position="111"/>
    </location>
</feature>
<comment type="caution">
    <text evidence="6">The sequence shown here is derived from an EMBL/GenBank/DDBJ whole genome shotgun (WGS) entry which is preliminary data.</text>
</comment>
<feature type="chain" id="PRO_5047010590" evidence="5">
    <location>
        <begin position="23"/>
        <end position="435"/>
    </location>
</feature>
<dbReference type="RefSeq" id="XP_064769509.1">
    <property type="nucleotide sequence ID" value="XM_064911966.1"/>
</dbReference>
<evidence type="ECO:0000313" key="6">
    <source>
        <dbReference type="EMBL" id="KAK7206476.1"/>
    </source>
</evidence>
<dbReference type="PANTHER" id="PTHR16631:SF14">
    <property type="entry name" value="FAMILY 17 GLUCOSIDASE SCW10-RELATED"/>
    <property type="match status" value="1"/>
</dbReference>
<evidence type="ECO:0000313" key="7">
    <source>
        <dbReference type="Proteomes" id="UP001498771"/>
    </source>
</evidence>
<dbReference type="InterPro" id="IPR017853">
    <property type="entry name" value="GH"/>
</dbReference>
<gene>
    <name evidence="6" type="ORF">BZA70DRAFT_274307</name>
</gene>